<keyword evidence="1" id="KW-0812">Transmembrane</keyword>
<keyword evidence="1" id="KW-0472">Membrane</keyword>
<dbReference type="OrthoDB" id="10279586at2759"/>
<dbReference type="EMBL" id="FLRI01000016">
    <property type="protein sequence ID" value="SBT83010.1"/>
    <property type="molecule type" value="Genomic_DNA"/>
</dbReference>
<protein>
    <submittedName>
        <fullName evidence="2">PIR protein</fullName>
    </submittedName>
</protein>
<evidence type="ECO:0000313" key="2">
    <source>
        <dbReference type="EMBL" id="SBT83010.1"/>
    </source>
</evidence>
<reference evidence="2 3" key="1">
    <citation type="submission" date="2016-06" db="EMBL/GenBank/DDBJ databases">
        <authorList>
            <consortium name="Pathogen Informatics"/>
        </authorList>
    </citation>
    <scope>NUCLEOTIDE SEQUENCE [LARGE SCALE GENOMIC DNA]</scope>
    <source>
        <strain evidence="2">PocGH01</strain>
    </source>
</reference>
<name>A0A1D3JBN8_PLAOA</name>
<accession>A0A1D3JBN8</accession>
<gene>
    <name evidence="2" type="primary">PocGH01_00080800</name>
    <name evidence="2" type="ORF">POCGH01_00080800</name>
</gene>
<dbReference type="Proteomes" id="UP000242942">
    <property type="component" value="Unassembled WGS sequence"/>
</dbReference>
<dbReference type="VEuPathDB" id="PlasmoDB:POWCR01_000031400"/>
<dbReference type="VEuPathDB" id="PlasmoDB:PocGH01_00080800"/>
<proteinExistence type="predicted"/>
<dbReference type="AlphaFoldDB" id="A0A1D3JBN8"/>
<evidence type="ECO:0000256" key="1">
    <source>
        <dbReference type="SAM" id="Phobius"/>
    </source>
</evidence>
<evidence type="ECO:0000313" key="3">
    <source>
        <dbReference type="Proteomes" id="UP000242942"/>
    </source>
</evidence>
<sequence>MKMAPQLTIPSVNDYYKKIFYKYGSLKYADKVINTGILECNDPILKNIAFLITENYGNARDAYNANTDDTNRKLYCIFLQGWIDYMKYFYTYGGKCEAKKKLWMKYINEPWQQIEKEFHDNSWCSISTEGFDNSFQSELVPDNCNDHGTISPIIPLSVCSSIFSFVLICIILYKFTPMESWIKCYIRKKKKSWQDINNEGKEELSENSLCNLNEYIQHDIDHITYNLRRN</sequence>
<organism evidence="2 3">
    <name type="scientific">Plasmodium ovale</name>
    <name type="common">malaria parasite P. ovale</name>
    <dbReference type="NCBI Taxonomy" id="36330"/>
    <lineage>
        <taxon>Eukaryota</taxon>
        <taxon>Sar</taxon>
        <taxon>Alveolata</taxon>
        <taxon>Apicomplexa</taxon>
        <taxon>Aconoidasida</taxon>
        <taxon>Haemosporida</taxon>
        <taxon>Plasmodiidae</taxon>
        <taxon>Plasmodium</taxon>
        <taxon>Plasmodium (Plasmodium)</taxon>
    </lineage>
</organism>
<keyword evidence="1" id="KW-1133">Transmembrane helix</keyword>
<keyword evidence="3" id="KW-1185">Reference proteome</keyword>
<feature type="transmembrane region" description="Helical" evidence="1">
    <location>
        <begin position="153"/>
        <end position="173"/>
    </location>
</feature>